<keyword evidence="3" id="KW-1185">Reference proteome</keyword>
<feature type="region of interest" description="Disordered" evidence="1">
    <location>
        <begin position="268"/>
        <end position="298"/>
    </location>
</feature>
<dbReference type="STRING" id="685588.A0A067TKW9"/>
<dbReference type="Proteomes" id="UP000027222">
    <property type="component" value="Unassembled WGS sequence"/>
</dbReference>
<evidence type="ECO:0000313" key="3">
    <source>
        <dbReference type="Proteomes" id="UP000027222"/>
    </source>
</evidence>
<protein>
    <submittedName>
        <fullName evidence="2">Uncharacterized protein</fullName>
    </submittedName>
</protein>
<proteinExistence type="predicted"/>
<evidence type="ECO:0000313" key="2">
    <source>
        <dbReference type="EMBL" id="KDR82947.1"/>
    </source>
</evidence>
<evidence type="ECO:0000256" key="1">
    <source>
        <dbReference type="SAM" id="MobiDB-lite"/>
    </source>
</evidence>
<accession>A0A067TKW9</accession>
<feature type="region of interest" description="Disordered" evidence="1">
    <location>
        <begin position="367"/>
        <end position="395"/>
    </location>
</feature>
<sequence length="395" mass="46397">MNESYVPAESLAFRAKLAQLVSPLRRIRTRTPFFRLAAHRIPTLWSLYRGLLRNSPTEHVKFRVRLLFRENRHLTGVAKTRERLNLAYKYLDFFRKATDGDKHCQDVMLRYSRLIEMKRDKARMTRLMCEELNWLEQRRNQPIMTGSFIRPSLFNVPLPRLKPQPQATSMIFSKRIKARQWRHDRKKELEEQLADLAIERQFEEGLRRLVGFSFPTCYSGPAAAEWTQPILDAIEGIKDSQRREQVRAATPYPPELIKSVFEARRERIRNKTREKERERRGEVLKSTLKRQRRGPPAHVLAKWSPERRAMDRVARSLSEVGYVALVKRRLGFKLKDPEAGLELGEPENRPILDQVVKFIRTENKKRAIEEELTTHNSRQGSGSGMGQHVEDSVDH</sequence>
<name>A0A067TKW9_GALM3</name>
<dbReference type="AlphaFoldDB" id="A0A067TKW9"/>
<dbReference type="OrthoDB" id="2571149at2759"/>
<gene>
    <name evidence="2" type="ORF">GALMADRAFT_57643</name>
</gene>
<organism evidence="2 3">
    <name type="scientific">Galerina marginata (strain CBS 339.88)</name>
    <dbReference type="NCBI Taxonomy" id="685588"/>
    <lineage>
        <taxon>Eukaryota</taxon>
        <taxon>Fungi</taxon>
        <taxon>Dikarya</taxon>
        <taxon>Basidiomycota</taxon>
        <taxon>Agaricomycotina</taxon>
        <taxon>Agaricomycetes</taxon>
        <taxon>Agaricomycetidae</taxon>
        <taxon>Agaricales</taxon>
        <taxon>Agaricineae</taxon>
        <taxon>Strophariaceae</taxon>
        <taxon>Galerina</taxon>
    </lineage>
</organism>
<reference evidence="3" key="1">
    <citation type="journal article" date="2014" name="Proc. Natl. Acad. Sci. U.S.A.">
        <title>Extensive sampling of basidiomycete genomes demonstrates inadequacy of the white-rot/brown-rot paradigm for wood decay fungi.</title>
        <authorList>
            <person name="Riley R."/>
            <person name="Salamov A.A."/>
            <person name="Brown D.W."/>
            <person name="Nagy L.G."/>
            <person name="Floudas D."/>
            <person name="Held B.W."/>
            <person name="Levasseur A."/>
            <person name="Lombard V."/>
            <person name="Morin E."/>
            <person name="Otillar R."/>
            <person name="Lindquist E.A."/>
            <person name="Sun H."/>
            <person name="LaButti K.M."/>
            <person name="Schmutz J."/>
            <person name="Jabbour D."/>
            <person name="Luo H."/>
            <person name="Baker S.E."/>
            <person name="Pisabarro A.G."/>
            <person name="Walton J.D."/>
            <person name="Blanchette R.A."/>
            <person name="Henrissat B."/>
            <person name="Martin F."/>
            <person name="Cullen D."/>
            <person name="Hibbett D.S."/>
            <person name="Grigoriev I.V."/>
        </authorList>
    </citation>
    <scope>NUCLEOTIDE SEQUENCE [LARGE SCALE GENOMIC DNA]</scope>
    <source>
        <strain evidence="3">CBS 339.88</strain>
    </source>
</reference>
<feature type="compositionally biased region" description="Basic and acidic residues" evidence="1">
    <location>
        <begin position="268"/>
        <end position="283"/>
    </location>
</feature>
<dbReference type="HOGENOM" id="CLU_727557_0_0_1"/>
<dbReference type="EMBL" id="KL142369">
    <property type="protein sequence ID" value="KDR82947.1"/>
    <property type="molecule type" value="Genomic_DNA"/>
</dbReference>